<dbReference type="EC" id="2.7.4.6" evidence="10"/>
<proteinExistence type="inferred from homology"/>
<feature type="active site" description="Pros-phosphohistidine intermediate" evidence="8">
    <location>
        <position position="131"/>
    </location>
</feature>
<name>A0AAW0YPQ9_CHEQU</name>
<keyword evidence="4 10" id="KW-0547">Nucleotide-binding</keyword>
<dbReference type="GO" id="GO:0004550">
    <property type="term" value="F:nucleoside diphosphate kinase activity"/>
    <property type="evidence" value="ECO:0007669"/>
    <property type="project" value="UniProtKB-EC"/>
</dbReference>
<evidence type="ECO:0000256" key="3">
    <source>
        <dbReference type="ARBA" id="ARBA00022723"/>
    </source>
</evidence>
<organism evidence="12 13">
    <name type="scientific">Cherax quadricarinatus</name>
    <name type="common">Australian red claw crayfish</name>
    <dbReference type="NCBI Taxonomy" id="27406"/>
    <lineage>
        <taxon>Eukaryota</taxon>
        <taxon>Metazoa</taxon>
        <taxon>Ecdysozoa</taxon>
        <taxon>Arthropoda</taxon>
        <taxon>Crustacea</taxon>
        <taxon>Multicrustacea</taxon>
        <taxon>Malacostraca</taxon>
        <taxon>Eumalacostraca</taxon>
        <taxon>Eucarida</taxon>
        <taxon>Decapoda</taxon>
        <taxon>Pleocyemata</taxon>
        <taxon>Astacidea</taxon>
        <taxon>Parastacoidea</taxon>
        <taxon>Parastacidae</taxon>
        <taxon>Cherax</taxon>
    </lineage>
</organism>
<dbReference type="EMBL" id="JARKIK010000002">
    <property type="protein sequence ID" value="KAK8753627.1"/>
    <property type="molecule type" value="Genomic_DNA"/>
</dbReference>
<dbReference type="InterPro" id="IPR034907">
    <property type="entry name" value="NDK-like_dom"/>
</dbReference>
<feature type="domain" description="Nucleoside diphosphate kinase-like" evidence="11">
    <location>
        <begin position="13"/>
        <end position="154"/>
    </location>
</feature>
<comment type="caution">
    <text evidence="12">The sequence shown here is derived from an EMBL/GenBank/DDBJ whole genome shotgun (WGS) entry which is preliminary data.</text>
</comment>
<feature type="non-terminal residue" evidence="12">
    <location>
        <position position="1"/>
    </location>
</feature>
<evidence type="ECO:0000256" key="1">
    <source>
        <dbReference type="ARBA" id="ARBA00001946"/>
    </source>
</evidence>
<dbReference type="InterPro" id="IPR023005">
    <property type="entry name" value="Nucleoside_diP_kinase_AS"/>
</dbReference>
<feature type="binding site" evidence="8">
    <location>
        <position position="128"/>
    </location>
    <ligand>
        <name>ATP</name>
        <dbReference type="ChEBI" id="CHEBI:30616"/>
    </ligand>
</feature>
<evidence type="ECO:0000313" key="12">
    <source>
        <dbReference type="EMBL" id="KAK8753627.1"/>
    </source>
</evidence>
<feature type="binding site" evidence="8">
    <location>
        <position position="70"/>
    </location>
    <ligand>
        <name>ATP</name>
        <dbReference type="ChEBI" id="CHEBI:30616"/>
    </ligand>
</feature>
<evidence type="ECO:0000256" key="7">
    <source>
        <dbReference type="ARBA" id="ARBA00022842"/>
    </source>
</evidence>
<evidence type="ECO:0000256" key="6">
    <source>
        <dbReference type="ARBA" id="ARBA00022840"/>
    </source>
</evidence>
<dbReference type="AlphaFoldDB" id="A0AAW0YPQ9"/>
<evidence type="ECO:0000259" key="11">
    <source>
        <dbReference type="SMART" id="SM00562"/>
    </source>
</evidence>
<dbReference type="PANTHER" id="PTHR46956">
    <property type="entry name" value="NUCLEOSIDE DIPHOSPHATE KINASE 6"/>
    <property type="match status" value="1"/>
</dbReference>
<dbReference type="GO" id="GO:0005524">
    <property type="term" value="F:ATP binding"/>
    <property type="evidence" value="ECO:0007669"/>
    <property type="project" value="UniProtKB-KW"/>
</dbReference>
<dbReference type="GO" id="GO:0006183">
    <property type="term" value="P:GTP biosynthetic process"/>
    <property type="evidence" value="ECO:0007669"/>
    <property type="project" value="InterPro"/>
</dbReference>
<dbReference type="Gene3D" id="3.30.70.141">
    <property type="entry name" value="Nucleoside diphosphate kinase-like domain"/>
    <property type="match status" value="1"/>
</dbReference>
<feature type="binding site" evidence="8">
    <location>
        <position position="21"/>
    </location>
    <ligand>
        <name>ATP</name>
        <dbReference type="ChEBI" id="CHEBI:30616"/>
    </ligand>
</feature>
<evidence type="ECO:0000313" key="13">
    <source>
        <dbReference type="Proteomes" id="UP001445076"/>
    </source>
</evidence>
<comment type="catalytic activity">
    <reaction evidence="10">
        <text>a 2'-deoxyribonucleoside 5'-diphosphate + ATP = a 2'-deoxyribonucleoside 5'-triphosphate + ADP</text>
        <dbReference type="Rhea" id="RHEA:44640"/>
        <dbReference type="ChEBI" id="CHEBI:30616"/>
        <dbReference type="ChEBI" id="CHEBI:61560"/>
        <dbReference type="ChEBI" id="CHEBI:73316"/>
        <dbReference type="ChEBI" id="CHEBI:456216"/>
        <dbReference type="EC" id="2.7.4.6"/>
    </reaction>
</comment>
<keyword evidence="2 10" id="KW-0808">Transferase</keyword>
<evidence type="ECO:0000256" key="4">
    <source>
        <dbReference type="ARBA" id="ARBA00022741"/>
    </source>
</evidence>
<dbReference type="Pfam" id="PF00334">
    <property type="entry name" value="NDK"/>
    <property type="match status" value="1"/>
</dbReference>
<comment type="similarity">
    <text evidence="8 9">Belongs to the NDK family.</text>
</comment>
<evidence type="ECO:0000256" key="10">
    <source>
        <dbReference type="RuleBase" id="RU004013"/>
    </source>
</evidence>
<keyword evidence="7" id="KW-0460">Magnesium</keyword>
<dbReference type="GO" id="GO:0046872">
    <property type="term" value="F:metal ion binding"/>
    <property type="evidence" value="ECO:0007669"/>
    <property type="project" value="UniProtKB-KW"/>
</dbReference>
<dbReference type="PROSITE" id="PS51374">
    <property type="entry name" value="NDPK_LIKE"/>
    <property type="match status" value="1"/>
</dbReference>
<feature type="binding site" evidence="8">
    <location>
        <position position="118"/>
    </location>
    <ligand>
        <name>ATP</name>
        <dbReference type="ChEBI" id="CHEBI:30616"/>
    </ligand>
</feature>
<dbReference type="GO" id="GO:0006241">
    <property type="term" value="P:CTP biosynthetic process"/>
    <property type="evidence" value="ECO:0007669"/>
    <property type="project" value="InterPro"/>
</dbReference>
<dbReference type="InterPro" id="IPR001564">
    <property type="entry name" value="Nucleoside_diP_kinase"/>
</dbReference>
<keyword evidence="13" id="KW-1185">Reference proteome</keyword>
<dbReference type="SUPFAM" id="SSF54919">
    <property type="entry name" value="Nucleoside diphosphate kinase, NDK"/>
    <property type="match status" value="1"/>
</dbReference>
<evidence type="ECO:0000256" key="2">
    <source>
        <dbReference type="ARBA" id="ARBA00022679"/>
    </source>
</evidence>
<gene>
    <name evidence="12" type="ORF">OTU49_000749</name>
</gene>
<dbReference type="PRINTS" id="PR01243">
    <property type="entry name" value="NUCDPKINASE"/>
</dbReference>
<feature type="binding site" evidence="8">
    <location>
        <position position="104"/>
    </location>
    <ligand>
        <name>ATP</name>
        <dbReference type="ChEBI" id="CHEBI:30616"/>
    </ligand>
</feature>
<dbReference type="GO" id="GO:0006228">
    <property type="term" value="P:UTP biosynthetic process"/>
    <property type="evidence" value="ECO:0007669"/>
    <property type="project" value="InterPro"/>
</dbReference>
<keyword evidence="5 10" id="KW-0418">Kinase</keyword>
<feature type="binding site" evidence="8">
    <location>
        <position position="98"/>
    </location>
    <ligand>
        <name>ATP</name>
        <dbReference type="ChEBI" id="CHEBI:30616"/>
    </ligand>
</feature>
<dbReference type="InterPro" id="IPR037994">
    <property type="entry name" value="NDPk6"/>
</dbReference>
<accession>A0AAW0YPQ9</accession>
<reference evidence="12 13" key="1">
    <citation type="journal article" date="2024" name="BMC Genomics">
        <title>Genome assembly of redclaw crayfish (Cherax quadricarinatus) provides insights into its immune adaptation and hypoxia tolerance.</title>
        <authorList>
            <person name="Liu Z."/>
            <person name="Zheng J."/>
            <person name="Li H."/>
            <person name="Fang K."/>
            <person name="Wang S."/>
            <person name="He J."/>
            <person name="Zhou D."/>
            <person name="Weng S."/>
            <person name="Chi M."/>
            <person name="Gu Z."/>
            <person name="He J."/>
            <person name="Li F."/>
            <person name="Wang M."/>
        </authorList>
    </citation>
    <scope>NUCLEOTIDE SEQUENCE [LARGE SCALE GENOMIC DNA]</scope>
    <source>
        <strain evidence="12">ZL_2023a</strain>
    </source>
</reference>
<keyword evidence="6 10" id="KW-0067">ATP-binding</keyword>
<dbReference type="Proteomes" id="UP001445076">
    <property type="component" value="Unassembled WGS sequence"/>
</dbReference>
<dbReference type="PROSITE" id="PS00469">
    <property type="entry name" value="NDPK"/>
    <property type="match status" value="1"/>
</dbReference>
<evidence type="ECO:0000256" key="9">
    <source>
        <dbReference type="RuleBase" id="RU004011"/>
    </source>
</evidence>
<dbReference type="SMART" id="SM00562">
    <property type="entry name" value="NDK"/>
    <property type="match status" value="1"/>
</dbReference>
<protein>
    <recommendedName>
        <fullName evidence="10">Nucleoside diphosphate kinase</fullName>
        <ecNumber evidence="10">2.7.4.6</ecNumber>
    </recommendedName>
</protein>
<sequence length="180" mass="21188">EYGNMTMAIRGRLQLTLALLKPDVSQVPHVLQAIHNRIIQEDFLVVRHKKIWLSEKETQKFYEEHKEKFFYNRLVTFMASGPISALILAHEDAINRWRSVMGPTKVYKTKYEAPDTIRGMYGLTDTRNSTHGSDGEETAAREMSFFFPEFSRKEWYEVEEEKFRKGQIQLDKASFVHRLL</sequence>
<dbReference type="PANTHER" id="PTHR46956:SF1">
    <property type="entry name" value="NUCLEOSIDE DIPHOSPHATE KINASE 6"/>
    <property type="match status" value="1"/>
</dbReference>
<evidence type="ECO:0000256" key="5">
    <source>
        <dbReference type="ARBA" id="ARBA00022777"/>
    </source>
</evidence>
<evidence type="ECO:0000256" key="8">
    <source>
        <dbReference type="PROSITE-ProRule" id="PRU00706"/>
    </source>
</evidence>
<comment type="cofactor">
    <cofactor evidence="1">
        <name>Mg(2+)</name>
        <dbReference type="ChEBI" id="CHEBI:18420"/>
    </cofactor>
</comment>
<keyword evidence="3" id="KW-0479">Metal-binding</keyword>
<dbReference type="InterPro" id="IPR036850">
    <property type="entry name" value="NDK-like_dom_sf"/>
</dbReference>